<gene>
    <name evidence="2" type="ORF">CR513_21189</name>
</gene>
<dbReference type="PANTHER" id="PTHR48475:SF2">
    <property type="entry name" value="RIBONUCLEASE H"/>
    <property type="match status" value="1"/>
</dbReference>
<accession>A0A371H042</accession>
<reference evidence="2" key="1">
    <citation type="submission" date="2018-05" db="EMBL/GenBank/DDBJ databases">
        <title>Draft genome of Mucuna pruriens seed.</title>
        <authorList>
            <person name="Nnadi N.E."/>
            <person name="Vos R."/>
            <person name="Hasami M.H."/>
            <person name="Devisetty U.K."/>
            <person name="Aguiy J.C."/>
        </authorList>
    </citation>
    <scope>NUCLEOTIDE SEQUENCE [LARGE SCALE GENOMIC DNA]</scope>
    <source>
        <strain evidence="2">JCA_2017</strain>
    </source>
</reference>
<protein>
    <recommendedName>
        <fullName evidence="1">RNase H type-1 domain-containing protein</fullName>
    </recommendedName>
</protein>
<keyword evidence="3" id="KW-1185">Reference proteome</keyword>
<evidence type="ECO:0000313" key="2">
    <source>
        <dbReference type="EMBL" id="RDX96178.1"/>
    </source>
</evidence>
<name>A0A371H042_MUCPR</name>
<sequence>MAWSVELSEFTLKFEPRGTLKIRALTNILVEMTSSPKVDPWWTLYVDDSSNPKGGGVVIILEGLVGVTFEYSLKFDFKASNNQAKYEALVIGLDLAQEVGARRVCCHTNSQLVVEHIKETYQRFDGSEVQHVPHTNNSHANTLVRMATTKIPHRRTILHRVLPSLVVDKPEILHAKTEDREWMTPIWNYLQQDTYTKEGSPTPS</sequence>
<dbReference type="OrthoDB" id="1740909at2759"/>
<dbReference type="AlphaFoldDB" id="A0A371H042"/>
<dbReference type="GO" id="GO:0004523">
    <property type="term" value="F:RNA-DNA hybrid ribonuclease activity"/>
    <property type="evidence" value="ECO:0007669"/>
    <property type="project" value="InterPro"/>
</dbReference>
<dbReference type="Proteomes" id="UP000257109">
    <property type="component" value="Unassembled WGS sequence"/>
</dbReference>
<dbReference type="InterPro" id="IPR002156">
    <property type="entry name" value="RNaseH_domain"/>
</dbReference>
<organism evidence="2 3">
    <name type="scientific">Mucuna pruriens</name>
    <name type="common">Velvet bean</name>
    <name type="synonym">Dolichos pruriens</name>
    <dbReference type="NCBI Taxonomy" id="157652"/>
    <lineage>
        <taxon>Eukaryota</taxon>
        <taxon>Viridiplantae</taxon>
        <taxon>Streptophyta</taxon>
        <taxon>Embryophyta</taxon>
        <taxon>Tracheophyta</taxon>
        <taxon>Spermatophyta</taxon>
        <taxon>Magnoliopsida</taxon>
        <taxon>eudicotyledons</taxon>
        <taxon>Gunneridae</taxon>
        <taxon>Pentapetalae</taxon>
        <taxon>rosids</taxon>
        <taxon>fabids</taxon>
        <taxon>Fabales</taxon>
        <taxon>Fabaceae</taxon>
        <taxon>Papilionoideae</taxon>
        <taxon>50 kb inversion clade</taxon>
        <taxon>NPAAA clade</taxon>
        <taxon>indigoferoid/millettioid clade</taxon>
        <taxon>Phaseoleae</taxon>
        <taxon>Mucuna</taxon>
    </lineage>
</organism>
<feature type="non-terminal residue" evidence="2">
    <location>
        <position position="1"/>
    </location>
</feature>
<dbReference type="SUPFAM" id="SSF53098">
    <property type="entry name" value="Ribonuclease H-like"/>
    <property type="match status" value="1"/>
</dbReference>
<comment type="caution">
    <text evidence="2">The sequence shown here is derived from an EMBL/GenBank/DDBJ whole genome shotgun (WGS) entry which is preliminary data.</text>
</comment>
<dbReference type="InterPro" id="IPR012337">
    <property type="entry name" value="RNaseH-like_sf"/>
</dbReference>
<dbReference type="InterPro" id="IPR036397">
    <property type="entry name" value="RNaseH_sf"/>
</dbReference>
<feature type="domain" description="RNase H type-1" evidence="1">
    <location>
        <begin position="52"/>
        <end position="119"/>
    </location>
</feature>
<dbReference type="PANTHER" id="PTHR48475">
    <property type="entry name" value="RIBONUCLEASE H"/>
    <property type="match status" value="1"/>
</dbReference>
<dbReference type="Pfam" id="PF13456">
    <property type="entry name" value="RVT_3"/>
    <property type="match status" value="1"/>
</dbReference>
<proteinExistence type="predicted"/>
<evidence type="ECO:0000259" key="1">
    <source>
        <dbReference type="Pfam" id="PF13456"/>
    </source>
</evidence>
<dbReference type="GO" id="GO:0003676">
    <property type="term" value="F:nucleic acid binding"/>
    <property type="evidence" value="ECO:0007669"/>
    <property type="project" value="InterPro"/>
</dbReference>
<dbReference type="CDD" id="cd09279">
    <property type="entry name" value="RNase_HI_like"/>
    <property type="match status" value="1"/>
</dbReference>
<dbReference type="EMBL" id="QJKJ01003951">
    <property type="protein sequence ID" value="RDX96178.1"/>
    <property type="molecule type" value="Genomic_DNA"/>
</dbReference>
<dbReference type="Gene3D" id="3.30.420.10">
    <property type="entry name" value="Ribonuclease H-like superfamily/Ribonuclease H"/>
    <property type="match status" value="1"/>
</dbReference>
<evidence type="ECO:0000313" key="3">
    <source>
        <dbReference type="Proteomes" id="UP000257109"/>
    </source>
</evidence>